<name>A0A3N2BBN4_9MICO</name>
<proteinExistence type="predicted"/>
<sequence>MRTLPRWGVVAAASVVLAAGCTSSADPEPPQPSPAPTEEPTDEQEATPEPTEEPEPEPEAAVTLVRELQDYQVEIGVHAVETDGEFSALVVDYRFVEENDAGQPVSNSMLAGGRVGYSGQAGGLRLIDLEERKVLPTAIQGNNIFAMLSRTDDGSRSVSIHPAPESSSVDVLIPALGYVAEVPVVEAGSLFEEAAEELDLPDEAAPVFSLSARTISRDDSAEVEEEDEQITVTLTSDVLFGPDEHELGSDASGALERAAAEIEGYSEGGEIHVIGHTDDVPTDAYADNHELSELRATSVGDELVGLLGEGYQVSTEGLGDSEPRASNSSADGRAQNRRVEILFEGRRILAAEDGEVDEDELELPEAYGYDAVEFGGWRVSAHSVVERGDFLVGTLRIEQLDEDPEVRFPNTYRSEGRDEGHTQIRRNYNTLALGSGAAQVALRTDDDWVMPIDYAVRGEEGEDGTQLVRNLLGDESRVPDPDGVGAVRLVTVVWAGTGQDAVDIEAWARFRLNAVPVSESYDEVDGN</sequence>
<protein>
    <submittedName>
        <fullName evidence="5">Flagellar motor protein MotB</fullName>
    </submittedName>
</protein>
<reference evidence="5 6" key="1">
    <citation type="submission" date="2018-11" db="EMBL/GenBank/DDBJ databases">
        <title>Sequencing the genomes of 1000 actinobacteria strains.</title>
        <authorList>
            <person name="Klenk H.-P."/>
        </authorList>
    </citation>
    <scope>NUCLEOTIDE SEQUENCE [LARGE SCALE GENOMIC DNA]</scope>
    <source>
        <strain evidence="5 6">DSM 11294</strain>
    </source>
</reference>
<evidence type="ECO:0000313" key="6">
    <source>
        <dbReference type="Proteomes" id="UP000280668"/>
    </source>
</evidence>
<gene>
    <name evidence="5" type="ORF">EDD31_1013</name>
</gene>
<comment type="caution">
    <text evidence="5">The sequence shown here is derived from an EMBL/GenBank/DDBJ whole genome shotgun (WGS) entry which is preliminary data.</text>
</comment>
<feature type="domain" description="OmpA-like" evidence="4">
    <location>
        <begin position="226"/>
        <end position="347"/>
    </location>
</feature>
<keyword evidence="6" id="KW-1185">Reference proteome</keyword>
<dbReference type="InterPro" id="IPR036737">
    <property type="entry name" value="OmpA-like_sf"/>
</dbReference>
<dbReference type="CDD" id="cd07185">
    <property type="entry name" value="OmpA_C-like"/>
    <property type="match status" value="1"/>
</dbReference>
<keyword evidence="5" id="KW-0282">Flagellum</keyword>
<dbReference type="EMBL" id="RKHK01000001">
    <property type="protein sequence ID" value="ROR72655.1"/>
    <property type="molecule type" value="Genomic_DNA"/>
</dbReference>
<keyword evidence="5" id="KW-0969">Cilium</keyword>
<dbReference type="Pfam" id="PF00691">
    <property type="entry name" value="OmpA"/>
    <property type="match status" value="1"/>
</dbReference>
<dbReference type="Proteomes" id="UP000280668">
    <property type="component" value="Unassembled WGS sequence"/>
</dbReference>
<feature type="compositionally biased region" description="Pro residues" evidence="2">
    <location>
        <begin position="27"/>
        <end position="37"/>
    </location>
</feature>
<keyword evidence="3" id="KW-0732">Signal</keyword>
<keyword evidence="5" id="KW-0966">Cell projection</keyword>
<evidence type="ECO:0000259" key="4">
    <source>
        <dbReference type="PROSITE" id="PS51123"/>
    </source>
</evidence>
<evidence type="ECO:0000256" key="3">
    <source>
        <dbReference type="SAM" id="SignalP"/>
    </source>
</evidence>
<dbReference type="RefSeq" id="WP_170163192.1">
    <property type="nucleotide sequence ID" value="NZ_RKHK01000001.1"/>
</dbReference>
<evidence type="ECO:0000256" key="1">
    <source>
        <dbReference type="PROSITE-ProRule" id="PRU00473"/>
    </source>
</evidence>
<dbReference type="PANTHER" id="PTHR30329:SF21">
    <property type="entry name" value="LIPOPROTEIN YIAD-RELATED"/>
    <property type="match status" value="1"/>
</dbReference>
<evidence type="ECO:0000313" key="5">
    <source>
        <dbReference type="EMBL" id="ROR72655.1"/>
    </source>
</evidence>
<dbReference type="GO" id="GO:0016020">
    <property type="term" value="C:membrane"/>
    <property type="evidence" value="ECO:0007669"/>
    <property type="project" value="UniProtKB-UniRule"/>
</dbReference>
<keyword evidence="1" id="KW-0472">Membrane</keyword>
<organism evidence="5 6">
    <name type="scientific">Bogoriella caseilytica</name>
    <dbReference type="NCBI Taxonomy" id="56055"/>
    <lineage>
        <taxon>Bacteria</taxon>
        <taxon>Bacillati</taxon>
        <taxon>Actinomycetota</taxon>
        <taxon>Actinomycetes</taxon>
        <taxon>Micrococcales</taxon>
        <taxon>Bogoriellaceae</taxon>
        <taxon>Bogoriella</taxon>
    </lineage>
</organism>
<dbReference type="Gene3D" id="3.30.1330.60">
    <property type="entry name" value="OmpA-like domain"/>
    <property type="match status" value="1"/>
</dbReference>
<dbReference type="PANTHER" id="PTHR30329">
    <property type="entry name" value="STATOR ELEMENT OF FLAGELLAR MOTOR COMPLEX"/>
    <property type="match status" value="1"/>
</dbReference>
<dbReference type="PROSITE" id="PS51123">
    <property type="entry name" value="OMPA_2"/>
    <property type="match status" value="1"/>
</dbReference>
<feature type="region of interest" description="Disordered" evidence="2">
    <location>
        <begin position="314"/>
        <end position="333"/>
    </location>
</feature>
<feature type="signal peptide" evidence="3">
    <location>
        <begin position="1"/>
        <end position="18"/>
    </location>
</feature>
<accession>A0A3N2BBN4</accession>
<feature type="chain" id="PRO_5038884527" evidence="3">
    <location>
        <begin position="19"/>
        <end position="527"/>
    </location>
</feature>
<dbReference type="InterPro" id="IPR050330">
    <property type="entry name" value="Bact_OuterMem_StrucFunc"/>
</dbReference>
<evidence type="ECO:0000256" key="2">
    <source>
        <dbReference type="SAM" id="MobiDB-lite"/>
    </source>
</evidence>
<feature type="compositionally biased region" description="Acidic residues" evidence="2">
    <location>
        <begin position="39"/>
        <end position="58"/>
    </location>
</feature>
<dbReference type="PROSITE" id="PS51257">
    <property type="entry name" value="PROKAR_LIPOPROTEIN"/>
    <property type="match status" value="1"/>
</dbReference>
<dbReference type="InterPro" id="IPR006665">
    <property type="entry name" value="OmpA-like"/>
</dbReference>
<dbReference type="SUPFAM" id="SSF103088">
    <property type="entry name" value="OmpA-like"/>
    <property type="match status" value="1"/>
</dbReference>
<feature type="region of interest" description="Disordered" evidence="2">
    <location>
        <begin position="21"/>
        <end position="59"/>
    </location>
</feature>
<dbReference type="AlphaFoldDB" id="A0A3N2BBN4"/>